<name>A0ABN8J546_9NEOP</name>
<proteinExistence type="predicted"/>
<evidence type="ECO:0000313" key="2">
    <source>
        <dbReference type="EMBL" id="CAH2069150.1"/>
    </source>
</evidence>
<keyword evidence="3" id="KW-1185">Reference proteome</keyword>
<reference evidence="2" key="1">
    <citation type="submission" date="2022-03" db="EMBL/GenBank/DDBJ databases">
        <authorList>
            <person name="Martin H S."/>
        </authorList>
    </citation>
    <scope>NUCLEOTIDE SEQUENCE</scope>
</reference>
<gene>
    <name evidence="2" type="ORF">IPOD504_LOCUS14760</name>
</gene>
<organism evidence="2 3">
    <name type="scientific">Iphiclides podalirius</name>
    <name type="common">scarce swallowtail</name>
    <dbReference type="NCBI Taxonomy" id="110791"/>
    <lineage>
        <taxon>Eukaryota</taxon>
        <taxon>Metazoa</taxon>
        <taxon>Ecdysozoa</taxon>
        <taxon>Arthropoda</taxon>
        <taxon>Hexapoda</taxon>
        <taxon>Insecta</taxon>
        <taxon>Pterygota</taxon>
        <taxon>Neoptera</taxon>
        <taxon>Endopterygota</taxon>
        <taxon>Lepidoptera</taxon>
        <taxon>Glossata</taxon>
        <taxon>Ditrysia</taxon>
        <taxon>Papilionoidea</taxon>
        <taxon>Papilionidae</taxon>
        <taxon>Papilioninae</taxon>
        <taxon>Iphiclides</taxon>
    </lineage>
</organism>
<dbReference type="EMBL" id="OW152817">
    <property type="protein sequence ID" value="CAH2069150.1"/>
    <property type="molecule type" value="Genomic_DNA"/>
</dbReference>
<dbReference type="Proteomes" id="UP000837857">
    <property type="component" value="Chromosome 5"/>
</dbReference>
<feature type="region of interest" description="Disordered" evidence="1">
    <location>
        <begin position="1"/>
        <end position="44"/>
    </location>
</feature>
<feature type="non-terminal residue" evidence="2">
    <location>
        <position position="72"/>
    </location>
</feature>
<accession>A0ABN8J546</accession>
<evidence type="ECO:0000256" key="1">
    <source>
        <dbReference type="SAM" id="MobiDB-lite"/>
    </source>
</evidence>
<protein>
    <submittedName>
        <fullName evidence="2">Uncharacterized protein</fullName>
    </submittedName>
</protein>
<evidence type="ECO:0000313" key="3">
    <source>
        <dbReference type="Proteomes" id="UP000837857"/>
    </source>
</evidence>
<feature type="compositionally biased region" description="Low complexity" evidence="1">
    <location>
        <begin position="20"/>
        <end position="31"/>
    </location>
</feature>
<sequence>MSADVRAVEGAFFGPAEKSPGTGLTPGLTGPAADPNRPFGSRAGGHLRGQLSVFQLSLPASNAGCITSPSLH</sequence>